<gene>
    <name evidence="2" type="ORF">ACFSR1_08085</name>
</gene>
<proteinExistence type="predicted"/>
<dbReference type="InterPro" id="IPR008969">
    <property type="entry name" value="CarboxyPept-like_regulatory"/>
</dbReference>
<dbReference type="Gene3D" id="2.60.40.1120">
    <property type="entry name" value="Carboxypeptidase-like, regulatory domain"/>
    <property type="match status" value="1"/>
</dbReference>
<protein>
    <submittedName>
        <fullName evidence="2">Carboxypeptidase-like regulatory domain-containing protein</fullName>
    </submittedName>
</protein>
<evidence type="ECO:0000313" key="2">
    <source>
        <dbReference type="EMBL" id="MFD2562628.1"/>
    </source>
</evidence>
<keyword evidence="3" id="KW-1185">Reference proteome</keyword>
<feature type="chain" id="PRO_5046008686" evidence="1">
    <location>
        <begin position="19"/>
        <end position="198"/>
    </location>
</feature>
<comment type="caution">
    <text evidence="2">The sequence shown here is derived from an EMBL/GenBank/DDBJ whole genome shotgun (WGS) entry which is preliminary data.</text>
</comment>
<dbReference type="Pfam" id="PF13715">
    <property type="entry name" value="CarbopepD_reg_2"/>
    <property type="match status" value="1"/>
</dbReference>
<organism evidence="2 3">
    <name type="scientific">Aquimarina rubra</name>
    <dbReference type="NCBI Taxonomy" id="1920033"/>
    <lineage>
        <taxon>Bacteria</taxon>
        <taxon>Pseudomonadati</taxon>
        <taxon>Bacteroidota</taxon>
        <taxon>Flavobacteriia</taxon>
        <taxon>Flavobacteriales</taxon>
        <taxon>Flavobacteriaceae</taxon>
        <taxon>Aquimarina</taxon>
    </lineage>
</organism>
<evidence type="ECO:0000256" key="1">
    <source>
        <dbReference type="SAM" id="SignalP"/>
    </source>
</evidence>
<accession>A0ABW5LCJ5</accession>
<name>A0ABW5LCJ5_9FLAO</name>
<dbReference type="SUPFAM" id="SSF49464">
    <property type="entry name" value="Carboxypeptidase regulatory domain-like"/>
    <property type="match status" value="1"/>
</dbReference>
<dbReference type="EMBL" id="JBHULE010000012">
    <property type="protein sequence ID" value="MFD2562628.1"/>
    <property type="molecule type" value="Genomic_DNA"/>
</dbReference>
<evidence type="ECO:0000313" key="3">
    <source>
        <dbReference type="Proteomes" id="UP001597319"/>
    </source>
</evidence>
<keyword evidence="1" id="KW-0732">Signal</keyword>
<dbReference type="RefSeq" id="WP_378291396.1">
    <property type="nucleotide sequence ID" value="NZ_JBHULE010000012.1"/>
</dbReference>
<sequence>MTKTLTILFLFITLFSIAQSEKENTIEINGIVYSSVNNKPLSDVIVSFDSRSRGASTNENGEFKYVYNLRSGDRIEKIETIAMGYKLLDTIINVNSGKNINLNIILKPHLGINRQQALDHIEIGKINLLLSGGIAPVVYQSDEKFSKKYNLNFVEFGCEAVAEESLYEYNKTIFEYLDKKYGKKWRKEIRKDIIGLKK</sequence>
<reference evidence="3" key="1">
    <citation type="journal article" date="2019" name="Int. J. Syst. Evol. Microbiol.">
        <title>The Global Catalogue of Microorganisms (GCM) 10K type strain sequencing project: providing services to taxonomists for standard genome sequencing and annotation.</title>
        <authorList>
            <consortium name="The Broad Institute Genomics Platform"/>
            <consortium name="The Broad Institute Genome Sequencing Center for Infectious Disease"/>
            <person name="Wu L."/>
            <person name="Ma J."/>
        </authorList>
    </citation>
    <scope>NUCLEOTIDE SEQUENCE [LARGE SCALE GENOMIC DNA]</scope>
    <source>
        <strain evidence="3">KCTC 52274</strain>
    </source>
</reference>
<dbReference type="Proteomes" id="UP001597319">
    <property type="component" value="Unassembled WGS sequence"/>
</dbReference>
<feature type="signal peptide" evidence="1">
    <location>
        <begin position="1"/>
        <end position="18"/>
    </location>
</feature>